<dbReference type="AlphaFoldDB" id="B7BGB4"/>
<proteinExistence type="predicted"/>
<reference evidence="1 2" key="2">
    <citation type="submission" date="2008-10" db="EMBL/GenBank/DDBJ databases">
        <authorList>
            <person name="Fulton L."/>
            <person name="Clifton S."/>
            <person name="Fulton B."/>
            <person name="Xu J."/>
            <person name="Minx P."/>
            <person name="Pepin K.H."/>
            <person name="Johnson M."/>
            <person name="Bhonagiri V."/>
            <person name="Nash W.E."/>
            <person name="Mardis E.R."/>
            <person name="Wilson R.K."/>
        </authorList>
    </citation>
    <scope>NUCLEOTIDE SEQUENCE [LARGE SCALE GENOMIC DNA]</scope>
    <source>
        <strain evidence="1 2">DSM 18315</strain>
    </source>
</reference>
<name>B7BGB4_9BACT</name>
<dbReference type="HOGENOM" id="CLU_3219681_0_0_10"/>
<accession>B7BGB4</accession>
<gene>
    <name evidence="1" type="ORF">PRABACTJOHN_04109</name>
</gene>
<comment type="caution">
    <text evidence="1">The sequence shown here is derived from an EMBL/GenBank/DDBJ whole genome shotgun (WGS) entry which is preliminary data.</text>
</comment>
<reference evidence="1 2" key="1">
    <citation type="submission" date="2008-10" db="EMBL/GenBank/DDBJ databases">
        <title>Draft genome sequence of Parabacteroides johnsonii (DSM 18315).</title>
        <authorList>
            <person name="Sudarsanam P."/>
            <person name="Ley R."/>
            <person name="Guruge J."/>
            <person name="Turnbaugh P.J."/>
            <person name="Mahowald M."/>
            <person name="Liep D."/>
            <person name="Gordon J."/>
        </authorList>
    </citation>
    <scope>NUCLEOTIDE SEQUENCE [LARGE SCALE GENOMIC DNA]</scope>
    <source>
        <strain evidence="1 2">DSM 18315</strain>
    </source>
</reference>
<dbReference type="STRING" id="537006.PRABACTJOHN_04109"/>
<evidence type="ECO:0000313" key="2">
    <source>
        <dbReference type="Proteomes" id="UP000005510"/>
    </source>
</evidence>
<dbReference type="Proteomes" id="UP000005510">
    <property type="component" value="Unassembled WGS sequence"/>
</dbReference>
<organism evidence="1 2">
    <name type="scientific">Parabacteroides johnsonii DSM 18315</name>
    <dbReference type="NCBI Taxonomy" id="537006"/>
    <lineage>
        <taxon>Bacteria</taxon>
        <taxon>Pseudomonadati</taxon>
        <taxon>Bacteroidota</taxon>
        <taxon>Bacteroidia</taxon>
        <taxon>Bacteroidales</taxon>
        <taxon>Tannerellaceae</taxon>
        <taxon>Parabacteroides</taxon>
    </lineage>
</organism>
<sequence length="44" mass="5073">MIVDVLYVLFVLFKEAERYAAIWENGIGVGFVGKYMLQFVKPMS</sequence>
<evidence type="ECO:0000313" key="1">
    <source>
        <dbReference type="EMBL" id="EEC94529.1"/>
    </source>
</evidence>
<dbReference type="EMBL" id="ABYH01000408">
    <property type="protein sequence ID" value="EEC94529.1"/>
    <property type="molecule type" value="Genomic_DNA"/>
</dbReference>
<protein>
    <submittedName>
        <fullName evidence="1">Uncharacterized protein</fullName>
    </submittedName>
</protein>